<sequence length="499" mass="52872">MTQYILGIDNGGTVSKAALYSVGGELIALATESVPPVLTEAGWSERDMEDLWTANVGAIRAVVEDSGIDPADVAAVTVTGHGNGLYLVGPDGAPVRNGIISNDSRAQDIVDRWTSDGSYAETFLDSTMQSLFPGAPLALLAWLSEHEPDSVERARHIFMVKDYIRFRLTGVPAFEITDASCTNFLDMRTRTLDATGLGRMGLGAWSDKLPPLVGSGDVAGRIRADVAQQVGLRAGTPVLGGVSDISASAIGAGAVRDHQLSVVTGTWSINEYFTPDPVVDERLFMTSLAPMPGRYLVMEASPTSAANLEWFVSNVLKPLPGMESLSNKELFHLCDAVVFAPGADSRQVSYLPMVFGSNLHPGGLGGWTNVSNADGITQLLRSLYEGVAFSHKEHIERLRGYGALAGRARLTGGVTKSPEWSQLLVDVLGLDLETVPVAESGILGAVVAAAAALGAYPSVVEAAEAMVPSGRTITHSPEATKAYGAKFDAWLRCLDRLCR</sequence>
<dbReference type="PANTHER" id="PTHR43095:SF3">
    <property type="entry name" value="L-XYLULOSE_3-KETO-L-GULONATE KINASE"/>
    <property type="match status" value="1"/>
</dbReference>
<feature type="domain" description="Carbohydrate kinase FGGY N-terminal" evidence="4">
    <location>
        <begin position="4"/>
        <end position="251"/>
    </location>
</feature>
<feature type="domain" description="Carbohydrate kinase FGGY C-terminal" evidence="5">
    <location>
        <begin position="261"/>
        <end position="452"/>
    </location>
</feature>
<dbReference type="SUPFAM" id="SSF53067">
    <property type="entry name" value="Actin-like ATPase domain"/>
    <property type="match status" value="2"/>
</dbReference>
<dbReference type="InterPro" id="IPR018485">
    <property type="entry name" value="FGGY_C"/>
</dbReference>
<dbReference type="InterPro" id="IPR000577">
    <property type="entry name" value="Carb_kinase_FGGY"/>
</dbReference>
<evidence type="ECO:0000259" key="4">
    <source>
        <dbReference type="Pfam" id="PF00370"/>
    </source>
</evidence>
<protein>
    <submittedName>
        <fullName evidence="6">FGGY-family carbohydrate kinase</fullName>
        <ecNumber evidence="6">2.7.1.-</ecNumber>
    </submittedName>
</protein>
<organism evidence="6 7">
    <name type="scientific">Schaalia naturae</name>
    <dbReference type="NCBI Taxonomy" id="635203"/>
    <lineage>
        <taxon>Bacteria</taxon>
        <taxon>Bacillati</taxon>
        <taxon>Actinomycetota</taxon>
        <taxon>Actinomycetes</taxon>
        <taxon>Actinomycetales</taxon>
        <taxon>Actinomycetaceae</taxon>
        <taxon>Schaalia</taxon>
    </lineage>
</organism>
<dbReference type="PIRSF" id="PIRSF000538">
    <property type="entry name" value="GlpK"/>
    <property type="match status" value="1"/>
</dbReference>
<dbReference type="Gene3D" id="3.30.420.40">
    <property type="match status" value="2"/>
</dbReference>
<comment type="caution">
    <text evidence="6">The sequence shown here is derived from an EMBL/GenBank/DDBJ whole genome shotgun (WGS) entry which is preliminary data.</text>
</comment>
<proteinExistence type="inferred from homology"/>
<dbReference type="PANTHER" id="PTHR43095">
    <property type="entry name" value="SUGAR KINASE"/>
    <property type="match status" value="1"/>
</dbReference>
<dbReference type="EMBL" id="JBHTEF010000001">
    <property type="protein sequence ID" value="MFC7580036.1"/>
    <property type="molecule type" value="Genomic_DNA"/>
</dbReference>
<evidence type="ECO:0000256" key="2">
    <source>
        <dbReference type="ARBA" id="ARBA00022679"/>
    </source>
</evidence>
<dbReference type="Pfam" id="PF02782">
    <property type="entry name" value="FGGY_C"/>
    <property type="match status" value="1"/>
</dbReference>
<gene>
    <name evidence="6" type="ORF">ACFQWG_02180</name>
</gene>
<keyword evidence="7" id="KW-1185">Reference proteome</keyword>
<dbReference type="GO" id="GO:0016301">
    <property type="term" value="F:kinase activity"/>
    <property type="evidence" value="ECO:0007669"/>
    <property type="project" value="UniProtKB-KW"/>
</dbReference>
<dbReference type="RefSeq" id="WP_380971700.1">
    <property type="nucleotide sequence ID" value="NZ_JBHTEF010000001.1"/>
</dbReference>
<name>A0ABW2SIU2_9ACTO</name>
<accession>A0ABW2SIU2</accession>
<comment type="similarity">
    <text evidence="1">Belongs to the FGGY kinase family.</text>
</comment>
<reference evidence="7" key="1">
    <citation type="journal article" date="2019" name="Int. J. Syst. Evol. Microbiol.">
        <title>The Global Catalogue of Microorganisms (GCM) 10K type strain sequencing project: providing services to taxonomists for standard genome sequencing and annotation.</title>
        <authorList>
            <consortium name="The Broad Institute Genomics Platform"/>
            <consortium name="The Broad Institute Genome Sequencing Center for Infectious Disease"/>
            <person name="Wu L."/>
            <person name="Ma J."/>
        </authorList>
    </citation>
    <scope>NUCLEOTIDE SEQUENCE [LARGE SCALE GENOMIC DNA]</scope>
    <source>
        <strain evidence="7">CCUG 56698</strain>
    </source>
</reference>
<dbReference type="InterPro" id="IPR043129">
    <property type="entry name" value="ATPase_NBD"/>
</dbReference>
<keyword evidence="3 6" id="KW-0418">Kinase</keyword>
<dbReference type="CDD" id="cd07802">
    <property type="entry name" value="ASKHA_NBD_FGGY_EcLyxK-like"/>
    <property type="match status" value="1"/>
</dbReference>
<keyword evidence="2 6" id="KW-0808">Transferase</keyword>
<evidence type="ECO:0000313" key="6">
    <source>
        <dbReference type="EMBL" id="MFC7580036.1"/>
    </source>
</evidence>
<dbReference type="Pfam" id="PF00370">
    <property type="entry name" value="FGGY_N"/>
    <property type="match status" value="1"/>
</dbReference>
<evidence type="ECO:0000256" key="1">
    <source>
        <dbReference type="ARBA" id="ARBA00009156"/>
    </source>
</evidence>
<evidence type="ECO:0000313" key="7">
    <source>
        <dbReference type="Proteomes" id="UP001596527"/>
    </source>
</evidence>
<evidence type="ECO:0000259" key="5">
    <source>
        <dbReference type="Pfam" id="PF02782"/>
    </source>
</evidence>
<dbReference type="InterPro" id="IPR050406">
    <property type="entry name" value="FGGY_Carb_Kinase"/>
</dbReference>
<evidence type="ECO:0000256" key="3">
    <source>
        <dbReference type="ARBA" id="ARBA00022777"/>
    </source>
</evidence>
<dbReference type="EC" id="2.7.1.-" evidence="6"/>
<dbReference type="InterPro" id="IPR018484">
    <property type="entry name" value="FGGY_N"/>
</dbReference>
<dbReference type="Proteomes" id="UP001596527">
    <property type="component" value="Unassembled WGS sequence"/>
</dbReference>